<evidence type="ECO:0000313" key="3">
    <source>
        <dbReference type="Proteomes" id="UP000032304"/>
    </source>
</evidence>
<reference evidence="2 3" key="1">
    <citation type="journal article" date="2012" name="Nature">
        <title>Repeated polyploidization of Gossypium genomes and the evolution of spinnable cotton fibres.</title>
        <authorList>
            <person name="Paterson A.H."/>
            <person name="Wendel J.F."/>
            <person name="Gundlach H."/>
            <person name="Guo H."/>
            <person name="Jenkins J."/>
            <person name="Jin D."/>
            <person name="Llewellyn D."/>
            <person name="Showmaker K.C."/>
            <person name="Shu S."/>
            <person name="Udall J."/>
            <person name="Yoo M.J."/>
            <person name="Byers R."/>
            <person name="Chen W."/>
            <person name="Doron-Faigenboim A."/>
            <person name="Duke M.V."/>
            <person name="Gong L."/>
            <person name="Grimwood J."/>
            <person name="Grover C."/>
            <person name="Grupp K."/>
            <person name="Hu G."/>
            <person name="Lee T.H."/>
            <person name="Li J."/>
            <person name="Lin L."/>
            <person name="Liu T."/>
            <person name="Marler B.S."/>
            <person name="Page J.T."/>
            <person name="Roberts A.W."/>
            <person name="Romanel E."/>
            <person name="Sanders W.S."/>
            <person name="Szadkowski E."/>
            <person name="Tan X."/>
            <person name="Tang H."/>
            <person name="Xu C."/>
            <person name="Wang J."/>
            <person name="Wang Z."/>
            <person name="Zhang D."/>
            <person name="Zhang L."/>
            <person name="Ashrafi H."/>
            <person name="Bedon F."/>
            <person name="Bowers J.E."/>
            <person name="Brubaker C.L."/>
            <person name="Chee P.W."/>
            <person name="Das S."/>
            <person name="Gingle A.R."/>
            <person name="Haigler C.H."/>
            <person name="Harker D."/>
            <person name="Hoffmann L.V."/>
            <person name="Hovav R."/>
            <person name="Jones D.C."/>
            <person name="Lemke C."/>
            <person name="Mansoor S."/>
            <person name="ur Rahman M."/>
            <person name="Rainville L.N."/>
            <person name="Rambani A."/>
            <person name="Reddy U.K."/>
            <person name="Rong J.K."/>
            <person name="Saranga Y."/>
            <person name="Scheffler B.E."/>
            <person name="Scheffler J.A."/>
            <person name="Stelly D.M."/>
            <person name="Triplett B.A."/>
            <person name="Van Deynze A."/>
            <person name="Vaslin M.F."/>
            <person name="Waghmare V.N."/>
            <person name="Walford S.A."/>
            <person name="Wright R.J."/>
            <person name="Zaki E.A."/>
            <person name="Zhang T."/>
            <person name="Dennis E.S."/>
            <person name="Mayer K.F."/>
            <person name="Peterson D.G."/>
            <person name="Rokhsar D.S."/>
            <person name="Wang X."/>
            <person name="Schmutz J."/>
        </authorList>
    </citation>
    <scope>NUCLEOTIDE SEQUENCE [LARGE SCALE GENOMIC DNA]</scope>
</reference>
<name>A0A0D2NJ94_GOSRA</name>
<evidence type="ECO:0000313" key="2">
    <source>
        <dbReference type="EMBL" id="KJB33052.1"/>
    </source>
</evidence>
<organism evidence="2 3">
    <name type="scientific">Gossypium raimondii</name>
    <name type="common">Peruvian cotton</name>
    <name type="synonym">Gossypium klotzschianum subsp. raimondii</name>
    <dbReference type="NCBI Taxonomy" id="29730"/>
    <lineage>
        <taxon>Eukaryota</taxon>
        <taxon>Viridiplantae</taxon>
        <taxon>Streptophyta</taxon>
        <taxon>Embryophyta</taxon>
        <taxon>Tracheophyta</taxon>
        <taxon>Spermatophyta</taxon>
        <taxon>Magnoliopsida</taxon>
        <taxon>eudicotyledons</taxon>
        <taxon>Gunneridae</taxon>
        <taxon>Pentapetalae</taxon>
        <taxon>rosids</taxon>
        <taxon>malvids</taxon>
        <taxon>Malvales</taxon>
        <taxon>Malvaceae</taxon>
        <taxon>Malvoideae</taxon>
        <taxon>Gossypium</taxon>
    </lineage>
</organism>
<feature type="compositionally biased region" description="Basic and acidic residues" evidence="1">
    <location>
        <begin position="59"/>
        <end position="70"/>
    </location>
</feature>
<dbReference type="AlphaFoldDB" id="A0A0D2NJ94"/>
<evidence type="ECO:0000256" key="1">
    <source>
        <dbReference type="SAM" id="MobiDB-lite"/>
    </source>
</evidence>
<keyword evidence="3" id="KW-1185">Reference proteome</keyword>
<sequence length="70" mass="8000">MLPLENIPISHIKGFVFGEQIRRRPFMLLRKQIPKLQSNSSKILKMGVGHHSAGTKQKQKFDNECRPSAT</sequence>
<dbReference type="EMBL" id="CM001745">
    <property type="protein sequence ID" value="KJB33052.1"/>
    <property type="molecule type" value="Genomic_DNA"/>
</dbReference>
<protein>
    <submittedName>
        <fullName evidence="2">Uncharacterized protein</fullName>
    </submittedName>
</protein>
<proteinExistence type="predicted"/>
<dbReference type="Proteomes" id="UP000032304">
    <property type="component" value="Chromosome 6"/>
</dbReference>
<accession>A0A0D2NJ94</accession>
<feature type="region of interest" description="Disordered" evidence="1">
    <location>
        <begin position="46"/>
        <end position="70"/>
    </location>
</feature>
<gene>
    <name evidence="2" type="ORF">B456_006G158100</name>
</gene>
<dbReference type="Gramene" id="KJB33052">
    <property type="protein sequence ID" value="KJB33052"/>
    <property type="gene ID" value="B456_006G158100"/>
</dbReference>